<keyword evidence="7 8" id="KW-0472">Membrane</keyword>
<keyword evidence="5 8" id="KW-0812">Transmembrane</keyword>
<sequence length="310" mass="33237">MKTSSSLSSTLAAKASVVEPGLAPEPTPMRRWLKTILGHHSMTLGLIILGVIIVAAIFAPFISPHDPYAQDVSRRLIPPVWHEKGSWEHVLGTDKLGRDYLSRLLYGARVSMIIGLIAVVVSGFIGVTLGILAGYFGGRVDSVVSYILTVRLSMPVILVALATAALVGGSVKVVILLLGLLLWDRFLIVSRSVTRQLREAEFIAAARTLGASSLFIMLREILPNLIGPLTVVATLEIAHAILLEATLSFLGLGVQPPMPSWGLMIAEGKAYMFFQPWVILIPGIVLAVVVLGINLVGDGLRDITALDGRN</sequence>
<organism evidence="10 13">
    <name type="scientific">Brenneria izbisi</name>
    <dbReference type="NCBI Taxonomy" id="2939450"/>
    <lineage>
        <taxon>Bacteria</taxon>
        <taxon>Pseudomonadati</taxon>
        <taxon>Pseudomonadota</taxon>
        <taxon>Gammaproteobacteria</taxon>
        <taxon>Enterobacterales</taxon>
        <taxon>Pectobacteriaceae</taxon>
        <taxon>Brenneria</taxon>
    </lineage>
</organism>
<evidence type="ECO:0000256" key="8">
    <source>
        <dbReference type="RuleBase" id="RU363032"/>
    </source>
</evidence>
<evidence type="ECO:0000256" key="6">
    <source>
        <dbReference type="ARBA" id="ARBA00022989"/>
    </source>
</evidence>
<dbReference type="RefSeq" id="WP_264090110.1">
    <property type="nucleotide sequence ID" value="NZ_JAMPJT010000005.1"/>
</dbReference>
<evidence type="ECO:0000256" key="5">
    <source>
        <dbReference type="ARBA" id="ARBA00022692"/>
    </source>
</evidence>
<dbReference type="GO" id="GO:0005886">
    <property type="term" value="C:plasma membrane"/>
    <property type="evidence" value="ECO:0007669"/>
    <property type="project" value="UniProtKB-SubCell"/>
</dbReference>
<feature type="transmembrane region" description="Helical" evidence="8">
    <location>
        <begin position="273"/>
        <end position="296"/>
    </location>
</feature>
<keyword evidence="4" id="KW-0997">Cell inner membrane</keyword>
<dbReference type="AlphaFoldDB" id="A0AA41XX62"/>
<evidence type="ECO:0000256" key="7">
    <source>
        <dbReference type="ARBA" id="ARBA00023136"/>
    </source>
</evidence>
<reference evidence="10" key="1">
    <citation type="submission" date="2022-04" db="EMBL/GenBank/DDBJ databases">
        <title>Brenneria sp. isolated from walnut trees in Serbia.</title>
        <authorList>
            <person name="Gasic K."/>
            <person name="Zlatkovic N."/>
            <person name="Kuzmanovic N."/>
        </authorList>
    </citation>
    <scope>NUCLEOTIDE SEQUENCE</scope>
    <source>
        <strain evidence="11">KBI 423</strain>
        <strain evidence="10">KBI 447</strain>
    </source>
</reference>
<evidence type="ECO:0000256" key="3">
    <source>
        <dbReference type="ARBA" id="ARBA00022475"/>
    </source>
</evidence>
<dbReference type="PANTHER" id="PTHR43386:SF25">
    <property type="entry name" value="PEPTIDE ABC TRANSPORTER PERMEASE PROTEIN"/>
    <property type="match status" value="1"/>
</dbReference>
<keyword evidence="6 8" id="KW-1133">Transmembrane helix</keyword>
<feature type="transmembrane region" description="Helical" evidence="8">
    <location>
        <begin position="228"/>
        <end position="252"/>
    </location>
</feature>
<evidence type="ECO:0000313" key="11">
    <source>
        <dbReference type="EMBL" id="MCV9882428.1"/>
    </source>
</evidence>
<evidence type="ECO:0000256" key="2">
    <source>
        <dbReference type="ARBA" id="ARBA00022448"/>
    </source>
</evidence>
<dbReference type="InterPro" id="IPR000515">
    <property type="entry name" value="MetI-like"/>
</dbReference>
<dbReference type="GO" id="GO:0055085">
    <property type="term" value="P:transmembrane transport"/>
    <property type="evidence" value="ECO:0007669"/>
    <property type="project" value="InterPro"/>
</dbReference>
<proteinExistence type="inferred from homology"/>
<accession>A0AA41XX62</accession>
<gene>
    <name evidence="10" type="ORF">NC803_08605</name>
    <name evidence="11" type="ORF">NC856_09090</name>
</gene>
<protein>
    <submittedName>
        <fullName evidence="10">ABC transporter permease</fullName>
    </submittedName>
</protein>
<evidence type="ECO:0000313" key="12">
    <source>
        <dbReference type="Proteomes" id="UP001165568"/>
    </source>
</evidence>
<dbReference type="InterPro" id="IPR035906">
    <property type="entry name" value="MetI-like_sf"/>
</dbReference>
<dbReference type="PANTHER" id="PTHR43386">
    <property type="entry name" value="OLIGOPEPTIDE TRANSPORT SYSTEM PERMEASE PROTEIN APPC"/>
    <property type="match status" value="1"/>
</dbReference>
<comment type="similarity">
    <text evidence="8">Belongs to the binding-protein-dependent transport system permease family.</text>
</comment>
<comment type="subcellular location">
    <subcellularLocation>
        <location evidence="1">Cell inner membrane</location>
        <topology evidence="1">Multi-pass membrane protein</topology>
    </subcellularLocation>
    <subcellularLocation>
        <location evidence="8">Cell membrane</location>
        <topology evidence="8">Multi-pass membrane protein</topology>
    </subcellularLocation>
</comment>
<feature type="transmembrane region" description="Helical" evidence="8">
    <location>
        <begin position="156"/>
        <end position="183"/>
    </location>
</feature>
<dbReference type="Pfam" id="PF00528">
    <property type="entry name" value="BPD_transp_1"/>
    <property type="match status" value="1"/>
</dbReference>
<evidence type="ECO:0000313" key="13">
    <source>
        <dbReference type="Proteomes" id="UP001165569"/>
    </source>
</evidence>
<dbReference type="Pfam" id="PF12911">
    <property type="entry name" value="OppC_N"/>
    <property type="match status" value="1"/>
</dbReference>
<evidence type="ECO:0000313" key="10">
    <source>
        <dbReference type="EMBL" id="MCV9878908.1"/>
    </source>
</evidence>
<dbReference type="PROSITE" id="PS50928">
    <property type="entry name" value="ABC_TM1"/>
    <property type="match status" value="1"/>
</dbReference>
<name>A0AA41XX62_9GAMM</name>
<keyword evidence="12" id="KW-1185">Reference proteome</keyword>
<dbReference type="Gene3D" id="1.10.3720.10">
    <property type="entry name" value="MetI-like"/>
    <property type="match status" value="1"/>
</dbReference>
<comment type="caution">
    <text evidence="10">The sequence shown here is derived from an EMBL/GenBank/DDBJ whole genome shotgun (WGS) entry which is preliminary data.</text>
</comment>
<feature type="transmembrane region" description="Helical" evidence="8">
    <location>
        <begin position="113"/>
        <end position="136"/>
    </location>
</feature>
<evidence type="ECO:0000256" key="1">
    <source>
        <dbReference type="ARBA" id="ARBA00004429"/>
    </source>
</evidence>
<dbReference type="Proteomes" id="UP001165568">
    <property type="component" value="Unassembled WGS sequence"/>
</dbReference>
<dbReference type="CDD" id="cd06261">
    <property type="entry name" value="TM_PBP2"/>
    <property type="match status" value="1"/>
</dbReference>
<dbReference type="SUPFAM" id="SSF161098">
    <property type="entry name" value="MetI-like"/>
    <property type="match status" value="1"/>
</dbReference>
<evidence type="ECO:0000256" key="4">
    <source>
        <dbReference type="ARBA" id="ARBA00022519"/>
    </source>
</evidence>
<dbReference type="EMBL" id="JAMPJT010000005">
    <property type="protein sequence ID" value="MCV9878908.1"/>
    <property type="molecule type" value="Genomic_DNA"/>
</dbReference>
<evidence type="ECO:0000259" key="9">
    <source>
        <dbReference type="PROSITE" id="PS50928"/>
    </source>
</evidence>
<feature type="transmembrane region" description="Helical" evidence="8">
    <location>
        <begin position="39"/>
        <end position="62"/>
    </location>
</feature>
<dbReference type="Proteomes" id="UP001165569">
    <property type="component" value="Unassembled WGS sequence"/>
</dbReference>
<feature type="domain" description="ABC transmembrane type-1" evidence="9">
    <location>
        <begin position="108"/>
        <end position="297"/>
    </location>
</feature>
<dbReference type="EMBL" id="JAMPJU010000005">
    <property type="protein sequence ID" value="MCV9882428.1"/>
    <property type="molecule type" value="Genomic_DNA"/>
</dbReference>
<dbReference type="InterPro" id="IPR025966">
    <property type="entry name" value="OppC_N"/>
</dbReference>
<keyword evidence="2 8" id="KW-0813">Transport</keyword>
<keyword evidence="3" id="KW-1003">Cell membrane</keyword>
<dbReference type="InterPro" id="IPR050366">
    <property type="entry name" value="BP-dependent_transpt_permease"/>
</dbReference>